<feature type="coiled-coil region" evidence="4">
    <location>
        <begin position="622"/>
        <end position="660"/>
    </location>
</feature>
<feature type="region of interest" description="Disordered" evidence="5">
    <location>
        <begin position="32"/>
        <end position="63"/>
    </location>
</feature>
<evidence type="ECO:0000256" key="3">
    <source>
        <dbReference type="ARBA" id="ARBA00023242"/>
    </source>
</evidence>
<feature type="coiled-coil region" evidence="4">
    <location>
        <begin position="726"/>
        <end position="796"/>
    </location>
</feature>
<dbReference type="RefSeq" id="XP_005851000.1">
    <property type="nucleotide sequence ID" value="XM_005850938.1"/>
</dbReference>
<evidence type="ECO:0000256" key="1">
    <source>
        <dbReference type="ARBA" id="ARBA00004123"/>
    </source>
</evidence>
<name>E1Z6A9_CHLVA</name>
<evidence type="ECO:0000259" key="7">
    <source>
        <dbReference type="Pfam" id="PF15613"/>
    </source>
</evidence>
<keyword evidence="2" id="KW-0804">Transcription</keyword>
<proteinExistence type="predicted"/>
<dbReference type="KEGG" id="cvr:CHLNCDRAFT_140832"/>
<feature type="compositionally biased region" description="Basic and acidic residues" evidence="5">
    <location>
        <begin position="32"/>
        <end position="43"/>
    </location>
</feature>
<dbReference type="AlphaFoldDB" id="E1Z6A9"/>
<gene>
    <name evidence="8" type="ORF">CHLNCDRAFT_140832</name>
</gene>
<evidence type="ECO:0000313" key="9">
    <source>
        <dbReference type="Proteomes" id="UP000008141"/>
    </source>
</evidence>
<feature type="compositionally biased region" description="Polar residues" evidence="5">
    <location>
        <begin position="685"/>
        <end position="695"/>
    </location>
</feature>
<feature type="compositionally biased region" description="Basic and acidic residues" evidence="5">
    <location>
        <begin position="890"/>
        <end position="901"/>
    </location>
</feature>
<dbReference type="Pfam" id="PF05066">
    <property type="entry name" value="HARE-HTH"/>
    <property type="match status" value="1"/>
</dbReference>
<dbReference type="InterPro" id="IPR028941">
    <property type="entry name" value="WHIM2_dom"/>
</dbReference>
<dbReference type="InterPro" id="IPR053271">
    <property type="entry name" value="DDT_domain"/>
</dbReference>
<protein>
    <submittedName>
        <fullName evidence="8">Expressed protein</fullName>
    </submittedName>
</protein>
<evidence type="ECO:0000256" key="2">
    <source>
        <dbReference type="ARBA" id="ARBA00023163"/>
    </source>
</evidence>
<comment type="subcellular location">
    <subcellularLocation>
        <location evidence="1">Nucleus</location>
    </subcellularLocation>
</comment>
<keyword evidence="3" id="KW-0539">Nucleus</keyword>
<feature type="region of interest" description="Disordered" evidence="5">
    <location>
        <begin position="677"/>
        <end position="707"/>
    </location>
</feature>
<feature type="domain" description="HTH HARE-type" evidence="6">
    <location>
        <begin position="84"/>
        <end position="150"/>
    </location>
</feature>
<evidence type="ECO:0000256" key="4">
    <source>
        <dbReference type="SAM" id="Coils"/>
    </source>
</evidence>
<dbReference type="Pfam" id="PF15613">
    <property type="entry name" value="WSD"/>
    <property type="match status" value="1"/>
</dbReference>
<feature type="compositionally biased region" description="Basic and acidic residues" evidence="5">
    <location>
        <begin position="166"/>
        <end position="181"/>
    </location>
</feature>
<dbReference type="PANTHER" id="PTHR15546">
    <property type="entry name" value="BROMODOMAIN ADJACENT TO ZINC FINGER DOMAIN, 2A"/>
    <property type="match status" value="1"/>
</dbReference>
<feature type="region of interest" description="Disordered" evidence="5">
    <location>
        <begin position="1019"/>
        <end position="1059"/>
    </location>
</feature>
<evidence type="ECO:0000259" key="6">
    <source>
        <dbReference type="Pfam" id="PF05066"/>
    </source>
</evidence>
<dbReference type="GO" id="GO:0006355">
    <property type="term" value="P:regulation of DNA-templated transcription"/>
    <property type="evidence" value="ECO:0007669"/>
    <property type="project" value="InterPro"/>
</dbReference>
<dbReference type="EMBL" id="GL433837">
    <property type="protein sequence ID" value="EFN58898.1"/>
    <property type="molecule type" value="Genomic_DNA"/>
</dbReference>
<feature type="region of interest" description="Disordered" evidence="5">
    <location>
        <begin position="163"/>
        <end position="201"/>
    </location>
</feature>
<dbReference type="InterPro" id="IPR007759">
    <property type="entry name" value="Asxl_HARE-HTH"/>
</dbReference>
<organism evidence="9">
    <name type="scientific">Chlorella variabilis</name>
    <name type="common">Green alga</name>
    <dbReference type="NCBI Taxonomy" id="554065"/>
    <lineage>
        <taxon>Eukaryota</taxon>
        <taxon>Viridiplantae</taxon>
        <taxon>Chlorophyta</taxon>
        <taxon>core chlorophytes</taxon>
        <taxon>Trebouxiophyceae</taxon>
        <taxon>Chlorellales</taxon>
        <taxon>Chlorellaceae</taxon>
        <taxon>Chlorella clade</taxon>
        <taxon>Chlorella</taxon>
    </lineage>
</organism>
<dbReference type="GeneID" id="17357846"/>
<dbReference type="Proteomes" id="UP000008141">
    <property type="component" value="Unassembled WGS sequence"/>
</dbReference>
<reference evidence="8 9" key="1">
    <citation type="journal article" date="2010" name="Plant Cell">
        <title>The Chlorella variabilis NC64A genome reveals adaptation to photosymbiosis, coevolution with viruses, and cryptic sex.</title>
        <authorList>
            <person name="Blanc G."/>
            <person name="Duncan G."/>
            <person name="Agarkova I."/>
            <person name="Borodovsky M."/>
            <person name="Gurnon J."/>
            <person name="Kuo A."/>
            <person name="Lindquist E."/>
            <person name="Lucas S."/>
            <person name="Pangilinan J."/>
            <person name="Polle J."/>
            <person name="Salamov A."/>
            <person name="Terry A."/>
            <person name="Yamada T."/>
            <person name="Dunigan D.D."/>
            <person name="Grigoriev I.V."/>
            <person name="Claverie J.M."/>
            <person name="Van Etten J.L."/>
        </authorList>
    </citation>
    <scope>NUCLEOTIDE SEQUENCE [LARGE SCALE GENOMIC DNA]</scope>
    <source>
        <strain evidence="8 9">NC64A</strain>
    </source>
</reference>
<keyword evidence="9" id="KW-1185">Reference proteome</keyword>
<dbReference type="InParanoid" id="E1Z6A9"/>
<dbReference type="OrthoDB" id="515923at2759"/>
<feature type="region of interest" description="Disordered" evidence="5">
    <location>
        <begin position="1123"/>
        <end position="1199"/>
    </location>
</feature>
<keyword evidence="4" id="KW-0175">Coiled coil</keyword>
<evidence type="ECO:0000313" key="8">
    <source>
        <dbReference type="EMBL" id="EFN58898.1"/>
    </source>
</evidence>
<sequence>MQALTSDPNFLRISKGAYSLHCFHPEKEQLVKAPQPKEPKKVVAADTPVAAGEGGEPKEEKEVVPMVAVQAKTLEEVEKQYKEGTVKHVIVEVLKAVQPEALTAQAIVDKAKELGLREFEEKQKAAVGQALTSDPNFLRISKGAYSLHCFHPDKEQLVKAKKRKMSDHFADADEPGSKRQEGSAAPQAGEEAEQHVKQTKRSLALHRAALEKAQAEYDAAKAAYEQDKKRVKTPAKERISDVHIPAEQLAQFEVTEEERQYKGESDDLKAKLEHRHVAPCPPAAAAGVATGLRRQKLQARAKELEKAKKAFLEAERHKRDKAAKESNKEMRTVEGAFRKAERVLEHERRAAESAEKAAAAAEKRLEKEKEKAVRGEEKAKEREEREKQKLVEREEREKRKAEAARAKEEARKYPMEDLELLEELRQKAAEAGEAAPDEDVAQPSWMSAEDSQRLSTALYVADFVSQFSKQLGCRGLNYEHLEQVLADATSGGGSEDDCNASVLHSVYESLIRVILDDLREEDVATAQEKRWDSLLRQAEPREGTWPEVLRRFVLTRVADEEHHKRPDRPAIMSASMLAYDAVDRLTHDQHLALLRFLCDTVLDSEKMRRVLQRREDEAVDAKRDVRGELAEQRKQLKELLDAEKEERKRKREDERRAAEEVAAAAAEASAAAAEGTECGAAAVQQDGQKPASKQGSVAPMDVDGPSFELPERLREFTGADNDKKALLQWRQEQQTEKRRLDKERNKWMAEQLRRQREVEAAEKAAREAEKAKQREKEEKEEAIFRAQEALEEKLEKYSTRRAPLGADRHHRRYWWGLAGHRPAVYVEDGEGRWGSVSSLAELDALVGSLDRRGIREMALAEAIEKRFQTISVAMLRAERIAAAAAGSRGGKQEKERAEPPRRSGRQTQQVEFFDPAKGGSKGGEAPSATGLAALFGPAECAAVEAAAGEMAEVQKSGASLLAAPEGCGSWKEWAAGVQAAAAGELEQGGEATAAAVRSLLQARLVQLEAALLAESVGGLAADGDSSDEEASEGAGERQASGEWSPEGSSPTQPAGGVLDVVDDLFSPSKRPEVSYLWKTQRERSTWQADVRQASTAARLAYCAAVLAQQAAPMLATLRKARASGAKKGGKGSGKASGGAKAAAAESRAASKAAAAASSRPVSRTSSMAALEAAPGKKEKGKRKAAAPPPENMRLTRSRH</sequence>
<evidence type="ECO:0000256" key="5">
    <source>
        <dbReference type="SAM" id="MobiDB-lite"/>
    </source>
</evidence>
<accession>E1Z6A9</accession>
<dbReference type="GO" id="GO:0005634">
    <property type="term" value="C:nucleus"/>
    <property type="evidence" value="ECO:0007669"/>
    <property type="project" value="UniProtKB-SubCell"/>
</dbReference>
<feature type="region of interest" description="Disordered" evidence="5">
    <location>
        <begin position="428"/>
        <end position="447"/>
    </location>
</feature>
<feature type="region of interest" description="Disordered" evidence="5">
    <location>
        <begin position="310"/>
        <end position="411"/>
    </location>
</feature>
<dbReference type="eggNOG" id="ENOG502SGH2">
    <property type="taxonomic scope" value="Eukaryota"/>
</dbReference>
<dbReference type="PANTHER" id="PTHR15546:SF2">
    <property type="entry name" value="DDT DOMAIN-CONTAINING PROTEIN DDB_G0282237"/>
    <property type="match status" value="1"/>
</dbReference>
<feature type="domain" description="WHIM2" evidence="7">
    <location>
        <begin position="799"/>
        <end position="866"/>
    </location>
</feature>
<dbReference type="OMA" id="YWWGLAG"/>
<dbReference type="STRING" id="554065.E1Z6A9"/>
<feature type="compositionally biased region" description="Low complexity" evidence="5">
    <location>
        <begin position="1137"/>
        <end position="1159"/>
    </location>
</feature>
<feature type="region of interest" description="Disordered" evidence="5">
    <location>
        <begin position="884"/>
        <end position="925"/>
    </location>
</feature>